<keyword evidence="6 9" id="KW-1133">Transmembrane helix</keyword>
<comment type="subcellular location">
    <subcellularLocation>
        <location evidence="1 9">Cell inner membrane</location>
        <topology evidence="1 9">Multi-pass membrane protein</topology>
    </subcellularLocation>
</comment>
<keyword evidence="5 9" id="KW-0812">Transmembrane</keyword>
<evidence type="ECO:0000313" key="12">
    <source>
        <dbReference type="Proteomes" id="UP000231644"/>
    </source>
</evidence>
<evidence type="ECO:0000256" key="8">
    <source>
        <dbReference type="ARBA" id="ARBA00038436"/>
    </source>
</evidence>
<protein>
    <recommendedName>
        <fullName evidence="9">TRAP transporter small permease protein</fullName>
    </recommendedName>
</protein>
<sequence length="165" mass="17980">MTFIVSLSRMAGILGACLLAATGAMLTYEVIARYFFLKPTIWAAELSQLCLIWGCLLAMGWVLSLRQHITVNAVTNLLPPAAQRICVLLSLCVIIAFSVVVTIWGWDIFHESFVRGRTTGSLLNLPAWVAELSVPVGFALLTAQALVELIRLRTTHVASLGSSHE</sequence>
<dbReference type="OrthoDB" id="4250245at2"/>
<evidence type="ECO:0000256" key="9">
    <source>
        <dbReference type="RuleBase" id="RU369079"/>
    </source>
</evidence>
<dbReference type="PANTHER" id="PTHR35011">
    <property type="entry name" value="2,3-DIKETO-L-GULONATE TRAP TRANSPORTER SMALL PERMEASE PROTEIN YIAM"/>
    <property type="match status" value="1"/>
</dbReference>
<dbReference type="AlphaFoldDB" id="A0A1I1Q7R8"/>
<dbReference type="GO" id="GO:0015740">
    <property type="term" value="P:C4-dicarboxylate transport"/>
    <property type="evidence" value="ECO:0007669"/>
    <property type="project" value="TreeGrafter"/>
</dbReference>
<comment type="subunit">
    <text evidence="9">The complex comprises the extracytoplasmic solute receptor protein and the two transmembrane proteins.</text>
</comment>
<evidence type="ECO:0000256" key="2">
    <source>
        <dbReference type="ARBA" id="ARBA00022448"/>
    </source>
</evidence>
<evidence type="ECO:0000256" key="7">
    <source>
        <dbReference type="ARBA" id="ARBA00023136"/>
    </source>
</evidence>
<dbReference type="GO" id="GO:0005886">
    <property type="term" value="C:plasma membrane"/>
    <property type="evidence" value="ECO:0007669"/>
    <property type="project" value="UniProtKB-SubCell"/>
</dbReference>
<dbReference type="InterPro" id="IPR007387">
    <property type="entry name" value="TRAP_DctQ"/>
</dbReference>
<keyword evidence="2 9" id="KW-0813">Transport</keyword>
<name>A0A1I1Q7R8_9RHOB</name>
<evidence type="ECO:0000313" key="11">
    <source>
        <dbReference type="EMBL" id="SFD15908.1"/>
    </source>
</evidence>
<feature type="transmembrane region" description="Helical" evidence="9">
    <location>
        <begin position="42"/>
        <end position="64"/>
    </location>
</feature>
<dbReference type="GO" id="GO:0022857">
    <property type="term" value="F:transmembrane transporter activity"/>
    <property type="evidence" value="ECO:0007669"/>
    <property type="project" value="UniProtKB-UniRule"/>
</dbReference>
<comment type="similarity">
    <text evidence="8 9">Belongs to the TRAP transporter small permease family.</text>
</comment>
<dbReference type="Pfam" id="PF04290">
    <property type="entry name" value="DctQ"/>
    <property type="match status" value="1"/>
</dbReference>
<keyword evidence="12" id="KW-1185">Reference proteome</keyword>
<comment type="function">
    <text evidence="9">Part of the tripartite ATP-independent periplasmic (TRAP) transport system.</text>
</comment>
<dbReference type="InterPro" id="IPR055348">
    <property type="entry name" value="DctQ"/>
</dbReference>
<evidence type="ECO:0000256" key="3">
    <source>
        <dbReference type="ARBA" id="ARBA00022475"/>
    </source>
</evidence>
<evidence type="ECO:0000256" key="4">
    <source>
        <dbReference type="ARBA" id="ARBA00022519"/>
    </source>
</evidence>
<keyword evidence="3" id="KW-1003">Cell membrane</keyword>
<dbReference type="PANTHER" id="PTHR35011:SF10">
    <property type="entry name" value="TRAP TRANSPORTER SMALL PERMEASE PROTEIN"/>
    <property type="match status" value="1"/>
</dbReference>
<organism evidence="11 12">
    <name type="scientific">Pseudooceanicola nitratireducens</name>
    <dbReference type="NCBI Taxonomy" id="517719"/>
    <lineage>
        <taxon>Bacteria</taxon>
        <taxon>Pseudomonadati</taxon>
        <taxon>Pseudomonadota</taxon>
        <taxon>Alphaproteobacteria</taxon>
        <taxon>Rhodobacterales</taxon>
        <taxon>Paracoccaceae</taxon>
        <taxon>Pseudooceanicola</taxon>
    </lineage>
</organism>
<evidence type="ECO:0000256" key="1">
    <source>
        <dbReference type="ARBA" id="ARBA00004429"/>
    </source>
</evidence>
<feature type="transmembrane region" description="Helical" evidence="9">
    <location>
        <begin position="126"/>
        <end position="147"/>
    </location>
</feature>
<dbReference type="EMBL" id="FOLX01000002">
    <property type="protein sequence ID" value="SFD15908.1"/>
    <property type="molecule type" value="Genomic_DNA"/>
</dbReference>
<gene>
    <name evidence="11" type="ORF">SAMN05421762_3445</name>
</gene>
<dbReference type="RefSeq" id="WP_093454476.1">
    <property type="nucleotide sequence ID" value="NZ_FNZG01000005.1"/>
</dbReference>
<dbReference type="Proteomes" id="UP000231644">
    <property type="component" value="Unassembled WGS sequence"/>
</dbReference>
<reference evidence="11 12" key="1">
    <citation type="submission" date="2016-10" db="EMBL/GenBank/DDBJ databases">
        <authorList>
            <person name="de Groot N.N."/>
        </authorList>
    </citation>
    <scope>NUCLEOTIDE SEQUENCE [LARGE SCALE GENOMIC DNA]</scope>
    <source>
        <strain evidence="11 12">DSM 29619</strain>
    </source>
</reference>
<evidence type="ECO:0000259" key="10">
    <source>
        <dbReference type="Pfam" id="PF04290"/>
    </source>
</evidence>
<feature type="transmembrane region" description="Helical" evidence="9">
    <location>
        <begin position="12"/>
        <end position="36"/>
    </location>
</feature>
<feature type="domain" description="Tripartite ATP-independent periplasmic transporters DctQ component" evidence="10">
    <location>
        <begin position="24"/>
        <end position="153"/>
    </location>
</feature>
<keyword evidence="4 9" id="KW-0997">Cell inner membrane</keyword>
<keyword evidence="7 9" id="KW-0472">Membrane</keyword>
<proteinExistence type="inferred from homology"/>
<feature type="transmembrane region" description="Helical" evidence="9">
    <location>
        <begin position="85"/>
        <end position="106"/>
    </location>
</feature>
<accession>A0A1I1Q7R8</accession>
<evidence type="ECO:0000256" key="6">
    <source>
        <dbReference type="ARBA" id="ARBA00022989"/>
    </source>
</evidence>
<evidence type="ECO:0000256" key="5">
    <source>
        <dbReference type="ARBA" id="ARBA00022692"/>
    </source>
</evidence>
<dbReference type="STRING" id="517719.SAMN05421762_3445"/>